<keyword evidence="1" id="KW-0732">Signal</keyword>
<dbReference type="EMBL" id="CP093547">
    <property type="protein sequence ID" value="UNP32024.1"/>
    <property type="molecule type" value="Genomic_DNA"/>
</dbReference>
<proteinExistence type="predicted"/>
<dbReference type="RefSeq" id="WP_057941503.1">
    <property type="nucleotide sequence ID" value="NZ_CP011131.1"/>
</dbReference>
<protein>
    <submittedName>
        <fullName evidence="2">SIMPL domain-containing protein</fullName>
    </submittedName>
</protein>
<keyword evidence="3" id="KW-1185">Reference proteome</keyword>
<evidence type="ECO:0000313" key="3">
    <source>
        <dbReference type="Proteomes" id="UP000829194"/>
    </source>
</evidence>
<dbReference type="InterPro" id="IPR052022">
    <property type="entry name" value="26kDa_periplasmic_antigen"/>
</dbReference>
<accession>A0ABY3XK52</accession>
<evidence type="ECO:0000313" key="2">
    <source>
        <dbReference type="EMBL" id="UNP32024.1"/>
    </source>
</evidence>
<gene>
    <name evidence="2" type="ORF">MOV92_02925</name>
</gene>
<dbReference type="Pfam" id="PF04402">
    <property type="entry name" value="SIMPL"/>
    <property type="match status" value="1"/>
</dbReference>
<dbReference type="Proteomes" id="UP000829194">
    <property type="component" value="Chromosome"/>
</dbReference>
<organism evidence="2 3">
    <name type="scientific">Lysobacter gummosus</name>
    <dbReference type="NCBI Taxonomy" id="262324"/>
    <lineage>
        <taxon>Bacteria</taxon>
        <taxon>Pseudomonadati</taxon>
        <taxon>Pseudomonadota</taxon>
        <taxon>Gammaproteobacteria</taxon>
        <taxon>Lysobacterales</taxon>
        <taxon>Lysobacteraceae</taxon>
        <taxon>Lysobacter</taxon>
    </lineage>
</organism>
<dbReference type="PANTHER" id="PTHR34387:SF1">
    <property type="entry name" value="PERIPLASMIC IMMUNOGENIC PROTEIN"/>
    <property type="match status" value="1"/>
</dbReference>
<evidence type="ECO:0000256" key="1">
    <source>
        <dbReference type="SAM" id="SignalP"/>
    </source>
</evidence>
<dbReference type="InterPro" id="IPR007497">
    <property type="entry name" value="SIMPL/DUF541"/>
</dbReference>
<sequence length="232" mass="25584">MKIVASCLLALSALAWSAPAPAQLVDIDGGRFHVAGFGRVAWQPDLFELAFTVVSQGDDARGARERHLPAVAAVRRIVEAQRAALSEQSEDAPRLQVREGEGGRATHRFDTRFVLRVRGADAVALLQQQLADAGVAAFELRPLSERLPQYGDEARRQALRDAKRKAELIAGEMGWKLTGATAVKFQDERPWWLPQTPTARQYEARAYNYAAEAPAQSGEVTSQVDVEYAYKR</sequence>
<feature type="signal peptide" evidence="1">
    <location>
        <begin position="1"/>
        <end position="22"/>
    </location>
</feature>
<feature type="chain" id="PRO_5046171547" evidence="1">
    <location>
        <begin position="23"/>
        <end position="232"/>
    </location>
</feature>
<dbReference type="PANTHER" id="PTHR34387">
    <property type="entry name" value="SLR1258 PROTEIN"/>
    <property type="match status" value="1"/>
</dbReference>
<reference evidence="2 3" key="1">
    <citation type="submission" date="2022-03" db="EMBL/GenBank/DDBJ databases">
        <title>Complete genome sequence of Lysobacter capsici VKM B-2533 and Lysobacter gummosus 10.1.1, promising sources of lytic agents.</title>
        <authorList>
            <person name="Tarlachkov S.V."/>
            <person name="Kudryakova I.V."/>
            <person name="Afoshin A.S."/>
            <person name="Leontyevskaya E.A."/>
            <person name="Leontyevskaya N.V."/>
        </authorList>
    </citation>
    <scope>NUCLEOTIDE SEQUENCE [LARGE SCALE GENOMIC DNA]</scope>
    <source>
        <strain evidence="2 3">10.1.1</strain>
    </source>
</reference>
<name>A0ABY3XK52_9GAMM</name>
<dbReference type="Gene3D" id="3.30.110.170">
    <property type="entry name" value="Protein of unknown function (DUF541), domain 1"/>
    <property type="match status" value="1"/>
</dbReference>
<dbReference type="Gene3D" id="3.30.70.2970">
    <property type="entry name" value="Protein of unknown function (DUF541), domain 2"/>
    <property type="match status" value="1"/>
</dbReference>